<gene>
    <name evidence="1" type="ORF">AOB46_07975</name>
</gene>
<evidence type="ECO:0000313" key="1">
    <source>
        <dbReference type="EMBL" id="KPE51588.1"/>
    </source>
</evidence>
<dbReference type="PATRIC" id="fig|253.9.peg.3336"/>
<protein>
    <submittedName>
        <fullName evidence="1">Uncharacterized protein</fullName>
    </submittedName>
</protein>
<comment type="caution">
    <text evidence="1">The sequence shown here is derived from an EMBL/GenBank/DDBJ whole genome shotgun (WGS) entry which is preliminary data.</text>
</comment>
<dbReference type="OrthoDB" id="1250072at2"/>
<dbReference type="Proteomes" id="UP000037953">
    <property type="component" value="Unassembled WGS sequence"/>
</dbReference>
<sequence length="193" mass="20197">MKNSIIISLLLSGLVKSQVVLGGDAGTAADKTSVLLDFAASQNKGIVVPYVETLPADNSAQSKPGTIIFDVSGNTEYKVKVKNTNNTSPSWTDLSGQSGYSSAVENIVKTAQASLTDVSSAKVIIGANASAADGILILESSNKAMVLPIVSDYTAIKNPAPGMIAFLKPGTDPSRYRLIIFNGQKWSFWAPSS</sequence>
<evidence type="ECO:0000313" key="2">
    <source>
        <dbReference type="Proteomes" id="UP000037953"/>
    </source>
</evidence>
<proteinExistence type="predicted"/>
<name>A0A0N0ZV03_CHRID</name>
<dbReference type="AlphaFoldDB" id="A0A0N0ZV03"/>
<organism evidence="1 2">
    <name type="scientific">Chryseobacterium indologenes</name>
    <name type="common">Flavobacterium indologenes</name>
    <dbReference type="NCBI Taxonomy" id="253"/>
    <lineage>
        <taxon>Bacteria</taxon>
        <taxon>Pseudomonadati</taxon>
        <taxon>Bacteroidota</taxon>
        <taxon>Flavobacteriia</taxon>
        <taxon>Flavobacteriales</taxon>
        <taxon>Weeksellaceae</taxon>
        <taxon>Chryseobacterium group</taxon>
        <taxon>Chryseobacterium</taxon>
    </lineage>
</organism>
<accession>A0A0N0ZV03</accession>
<reference evidence="2" key="2">
    <citation type="submission" date="2015-09" db="EMBL/GenBank/DDBJ databases">
        <title>Draft genome sequence of a multidrug-resistant Chryseobacterium indologenes isolate from Malaysia.</title>
        <authorList>
            <person name="Yu C.Y."/>
            <person name="Ang G.Y."/>
            <person name="Chan K.-G."/>
        </authorList>
    </citation>
    <scope>NUCLEOTIDE SEQUENCE [LARGE SCALE GENOMIC DNA]</scope>
    <source>
        <strain evidence="2">CI_885</strain>
    </source>
</reference>
<reference evidence="1 2" key="1">
    <citation type="journal article" date="2015" name="Genom Data">
        <title>Draft genome sequence of a multidrug-resistant Chryseobacterium indologenes isolate from Malaysia.</title>
        <authorList>
            <person name="Yu C.Y."/>
            <person name="Ang G.Y."/>
            <person name="Cheng H.J."/>
            <person name="Cheong Y.M."/>
            <person name="Yin W.F."/>
            <person name="Chan K.G."/>
        </authorList>
    </citation>
    <scope>NUCLEOTIDE SEQUENCE [LARGE SCALE GENOMIC DNA]</scope>
    <source>
        <strain evidence="1 2">CI_885</strain>
    </source>
</reference>
<dbReference type="RefSeq" id="WP_062698066.1">
    <property type="nucleotide sequence ID" value="NZ_LJOD01000004.1"/>
</dbReference>
<dbReference type="EMBL" id="LJOD01000004">
    <property type="protein sequence ID" value="KPE51588.1"/>
    <property type="molecule type" value="Genomic_DNA"/>
</dbReference>